<evidence type="ECO:0000256" key="1">
    <source>
        <dbReference type="SAM" id="MobiDB-lite"/>
    </source>
</evidence>
<comment type="caution">
    <text evidence="2">The sequence shown here is derived from an EMBL/GenBank/DDBJ whole genome shotgun (WGS) entry which is preliminary data.</text>
</comment>
<evidence type="ECO:0000313" key="3">
    <source>
        <dbReference type="Proteomes" id="UP000324222"/>
    </source>
</evidence>
<accession>A0A5B7GHU5</accession>
<name>A0A5B7GHU5_PORTR</name>
<sequence>MLDPKTGQLAPADDVPGPDVWRLLDPGRACLYCYTVRVVKWRGREGCTHVAMEGMVREACEKDHPGMCLFTELRGSFLLRAVLRAASTATRSILCVYPACRRPLEVSASYKKLKVLFTQEKRVRQHDDATRELHTKPPDTHNFRISKQF</sequence>
<keyword evidence="3" id="KW-1185">Reference proteome</keyword>
<protein>
    <submittedName>
        <fullName evidence="2">Uncharacterized protein</fullName>
    </submittedName>
</protein>
<evidence type="ECO:0000313" key="2">
    <source>
        <dbReference type="EMBL" id="MPC56588.1"/>
    </source>
</evidence>
<dbReference type="AlphaFoldDB" id="A0A5B7GHU5"/>
<feature type="compositionally biased region" description="Basic and acidic residues" evidence="1">
    <location>
        <begin position="127"/>
        <end position="142"/>
    </location>
</feature>
<dbReference type="Proteomes" id="UP000324222">
    <property type="component" value="Unassembled WGS sequence"/>
</dbReference>
<gene>
    <name evidence="2" type="ORF">E2C01_050552</name>
</gene>
<feature type="region of interest" description="Disordered" evidence="1">
    <location>
        <begin position="127"/>
        <end position="149"/>
    </location>
</feature>
<organism evidence="2 3">
    <name type="scientific">Portunus trituberculatus</name>
    <name type="common">Swimming crab</name>
    <name type="synonym">Neptunus trituberculatus</name>
    <dbReference type="NCBI Taxonomy" id="210409"/>
    <lineage>
        <taxon>Eukaryota</taxon>
        <taxon>Metazoa</taxon>
        <taxon>Ecdysozoa</taxon>
        <taxon>Arthropoda</taxon>
        <taxon>Crustacea</taxon>
        <taxon>Multicrustacea</taxon>
        <taxon>Malacostraca</taxon>
        <taxon>Eumalacostraca</taxon>
        <taxon>Eucarida</taxon>
        <taxon>Decapoda</taxon>
        <taxon>Pleocyemata</taxon>
        <taxon>Brachyura</taxon>
        <taxon>Eubrachyura</taxon>
        <taxon>Portunoidea</taxon>
        <taxon>Portunidae</taxon>
        <taxon>Portuninae</taxon>
        <taxon>Portunus</taxon>
    </lineage>
</organism>
<dbReference type="EMBL" id="VSRR010014064">
    <property type="protein sequence ID" value="MPC56588.1"/>
    <property type="molecule type" value="Genomic_DNA"/>
</dbReference>
<proteinExistence type="predicted"/>
<reference evidence="2 3" key="1">
    <citation type="submission" date="2019-05" db="EMBL/GenBank/DDBJ databases">
        <title>Another draft genome of Portunus trituberculatus and its Hox gene families provides insights of decapod evolution.</title>
        <authorList>
            <person name="Jeong J.-H."/>
            <person name="Song I."/>
            <person name="Kim S."/>
            <person name="Choi T."/>
            <person name="Kim D."/>
            <person name="Ryu S."/>
            <person name="Kim W."/>
        </authorList>
    </citation>
    <scope>NUCLEOTIDE SEQUENCE [LARGE SCALE GENOMIC DNA]</scope>
    <source>
        <tissue evidence="2">Muscle</tissue>
    </source>
</reference>